<evidence type="ECO:0000313" key="2">
    <source>
        <dbReference type="Proteomes" id="UP000070444"/>
    </source>
</evidence>
<dbReference type="Proteomes" id="UP000070444">
    <property type="component" value="Unassembled WGS sequence"/>
</dbReference>
<dbReference type="OrthoDB" id="6132182at2759"/>
<organism evidence="1 2">
    <name type="scientific">Conidiobolus coronatus (strain ATCC 28846 / CBS 209.66 / NRRL 28638)</name>
    <name type="common">Delacroixia coronata</name>
    <dbReference type="NCBI Taxonomy" id="796925"/>
    <lineage>
        <taxon>Eukaryota</taxon>
        <taxon>Fungi</taxon>
        <taxon>Fungi incertae sedis</taxon>
        <taxon>Zoopagomycota</taxon>
        <taxon>Entomophthoromycotina</taxon>
        <taxon>Entomophthoromycetes</taxon>
        <taxon>Entomophthorales</taxon>
        <taxon>Ancylistaceae</taxon>
        <taxon>Conidiobolus</taxon>
    </lineage>
</organism>
<sequence length="159" mass="18340">MKFQLDGLIFHLIRCVVSKDLVLPRPNWSKISDAGYFKFVNTLKKVNSGLRPTIYDNIAIKHPVLFTKTVHYNNIDQDPIWKWFGKNGNPSQNNCVTTGQFTKFESIVYPDPNIAPSPYCSTRAINIPKTFTGTKQDVEKDSSSLICSCWYWWQFYFGS</sequence>
<name>A0A137PDE2_CONC2</name>
<evidence type="ECO:0000313" key="1">
    <source>
        <dbReference type="EMBL" id="KXN73017.1"/>
    </source>
</evidence>
<accession>A0A137PDE2</accession>
<reference evidence="1 2" key="1">
    <citation type="journal article" date="2015" name="Genome Biol. Evol.">
        <title>Phylogenomic analyses indicate that early fungi evolved digesting cell walls of algal ancestors of land plants.</title>
        <authorList>
            <person name="Chang Y."/>
            <person name="Wang S."/>
            <person name="Sekimoto S."/>
            <person name="Aerts A.L."/>
            <person name="Choi C."/>
            <person name="Clum A."/>
            <person name="LaButti K.M."/>
            <person name="Lindquist E.A."/>
            <person name="Yee Ngan C."/>
            <person name="Ohm R.A."/>
            <person name="Salamov A.A."/>
            <person name="Grigoriev I.V."/>
            <person name="Spatafora J.W."/>
            <person name="Berbee M.L."/>
        </authorList>
    </citation>
    <scope>NUCLEOTIDE SEQUENCE [LARGE SCALE GENOMIC DNA]</scope>
    <source>
        <strain evidence="1 2">NRRL 28638</strain>
    </source>
</reference>
<keyword evidence="2" id="KW-1185">Reference proteome</keyword>
<dbReference type="EMBL" id="KQ964443">
    <property type="protein sequence ID" value="KXN73017.1"/>
    <property type="molecule type" value="Genomic_DNA"/>
</dbReference>
<gene>
    <name evidence="1" type="ORF">CONCODRAFT_4165</name>
</gene>
<dbReference type="AlphaFoldDB" id="A0A137PDE2"/>
<proteinExistence type="predicted"/>
<protein>
    <submittedName>
        <fullName evidence="1">Uncharacterized protein</fullName>
    </submittedName>
</protein>